<evidence type="ECO:0000259" key="1">
    <source>
        <dbReference type="Pfam" id="PF01636"/>
    </source>
</evidence>
<dbReference type="Pfam" id="PF01636">
    <property type="entry name" value="APH"/>
    <property type="match status" value="1"/>
</dbReference>
<dbReference type="InterPro" id="IPR051678">
    <property type="entry name" value="AGP_Transferase"/>
</dbReference>
<name>A0A395GRM3_9EURO</name>
<dbReference type="AlphaFoldDB" id="A0A395GRM3"/>
<dbReference type="VEuPathDB" id="FungiDB:BO80DRAFT_428349"/>
<feature type="domain" description="Aminoglycoside phosphotransferase" evidence="1">
    <location>
        <begin position="88"/>
        <end position="321"/>
    </location>
</feature>
<dbReference type="GeneID" id="37225098"/>
<evidence type="ECO:0000313" key="3">
    <source>
        <dbReference type="Proteomes" id="UP000249402"/>
    </source>
</evidence>
<protein>
    <recommendedName>
        <fullName evidence="1">Aminoglycoside phosphotransferase domain-containing protein</fullName>
    </recommendedName>
</protein>
<gene>
    <name evidence="2" type="ORF">BO80DRAFT_428349</name>
</gene>
<dbReference type="PANTHER" id="PTHR21310">
    <property type="entry name" value="AMINOGLYCOSIDE PHOSPHOTRANSFERASE-RELATED-RELATED"/>
    <property type="match status" value="1"/>
</dbReference>
<keyword evidence="3" id="KW-1185">Reference proteome</keyword>
<dbReference type="InterPro" id="IPR002575">
    <property type="entry name" value="Aminoglycoside_PTrfase"/>
</dbReference>
<dbReference type="RefSeq" id="XP_025571685.1">
    <property type="nucleotide sequence ID" value="XM_025720233.1"/>
</dbReference>
<dbReference type="Proteomes" id="UP000249402">
    <property type="component" value="Unassembled WGS sequence"/>
</dbReference>
<dbReference type="SUPFAM" id="SSF56112">
    <property type="entry name" value="Protein kinase-like (PK-like)"/>
    <property type="match status" value="1"/>
</dbReference>
<accession>A0A395GRM3</accession>
<dbReference type="InterPro" id="IPR011009">
    <property type="entry name" value="Kinase-like_dom_sf"/>
</dbReference>
<dbReference type="EMBL" id="KZ824464">
    <property type="protein sequence ID" value="RAK97357.1"/>
    <property type="molecule type" value="Genomic_DNA"/>
</dbReference>
<dbReference type="OrthoDB" id="5412996at2759"/>
<sequence length="514" mass="59312">MHPDGLAQEASEKIANNWILQFLEKDTREPLAKFMRGHFKGFDVNEFSILARGSHNIVLRLSCKSYDGVVTRFSQPGAVVFPEEKHTNELAVIRFIMDQTAIPVPLILHSGTKAESPLNLSPCMVTEYIDHETKMYDALTTPNSPPEQRGILNPTIHPDTLSTLYKQMAHIVLQLSIPSLPRIGSLTQLDDFTWNVTRRPLPLNMNELVRLAGLPQSTLPSLDTTYQTSSSYLESLADLHITHLTHQRNDAILSADDCRRKYIARYLFRKLAREKRLTDPEYEAGPFKLWCDDFHPSNVLINKHNTIVGVVDWEFTYAAPVEFSHAPPWWLLVQRAEGWDGGIEEWSGVFGSRLDTFLEGMRSCEDVMIGQGRMDETQRLSGPMLRSWESGDFWIVYAAMNSFAFDVVFWEKIDERFFGRLGDGEEGWKERVQLLDDGERAEMEELVGRKVEEMETRVLEWDPDEYTLAAQREWESRWEEVDKEEVAEHVAEEAAKEKEKRWSTRAKRISYYFS</sequence>
<organism evidence="2 3">
    <name type="scientific">Aspergillus ibericus CBS 121593</name>
    <dbReference type="NCBI Taxonomy" id="1448316"/>
    <lineage>
        <taxon>Eukaryota</taxon>
        <taxon>Fungi</taxon>
        <taxon>Dikarya</taxon>
        <taxon>Ascomycota</taxon>
        <taxon>Pezizomycotina</taxon>
        <taxon>Eurotiomycetes</taxon>
        <taxon>Eurotiomycetidae</taxon>
        <taxon>Eurotiales</taxon>
        <taxon>Aspergillaceae</taxon>
        <taxon>Aspergillus</taxon>
        <taxon>Aspergillus subgen. Circumdati</taxon>
    </lineage>
</organism>
<dbReference type="PANTHER" id="PTHR21310:SF37">
    <property type="entry name" value="AMINOGLYCOSIDE PHOSPHOTRANSFERASE DOMAIN-CONTAINING PROTEIN"/>
    <property type="match status" value="1"/>
</dbReference>
<dbReference type="STRING" id="1448316.A0A395GRM3"/>
<reference evidence="2 3" key="1">
    <citation type="submission" date="2018-02" db="EMBL/GenBank/DDBJ databases">
        <title>The genomes of Aspergillus section Nigri reveals drivers in fungal speciation.</title>
        <authorList>
            <consortium name="DOE Joint Genome Institute"/>
            <person name="Vesth T.C."/>
            <person name="Nybo J."/>
            <person name="Theobald S."/>
            <person name="Brandl J."/>
            <person name="Frisvad J.C."/>
            <person name="Nielsen K.F."/>
            <person name="Lyhne E.K."/>
            <person name="Kogle M.E."/>
            <person name="Kuo A."/>
            <person name="Riley R."/>
            <person name="Clum A."/>
            <person name="Nolan M."/>
            <person name="Lipzen A."/>
            <person name="Salamov A."/>
            <person name="Henrissat B."/>
            <person name="Wiebenga A."/>
            <person name="De vries R.P."/>
            <person name="Grigoriev I.V."/>
            <person name="Mortensen U.H."/>
            <person name="Andersen M.R."/>
            <person name="Baker S.E."/>
        </authorList>
    </citation>
    <scope>NUCLEOTIDE SEQUENCE [LARGE SCALE GENOMIC DNA]</scope>
    <source>
        <strain evidence="2 3">CBS 121593</strain>
    </source>
</reference>
<proteinExistence type="predicted"/>
<evidence type="ECO:0000313" key="2">
    <source>
        <dbReference type="EMBL" id="RAK97357.1"/>
    </source>
</evidence>